<dbReference type="AlphaFoldDB" id="A0A7Z0ILS2"/>
<name>A0A7Z0ILS2_9ACTN</name>
<evidence type="ECO:0000256" key="2">
    <source>
        <dbReference type="RuleBase" id="RU362080"/>
    </source>
</evidence>
<evidence type="ECO:0000256" key="3">
    <source>
        <dbReference type="SAM" id="MobiDB-lite"/>
    </source>
</evidence>
<evidence type="ECO:0000313" key="4">
    <source>
        <dbReference type="EMBL" id="NYI71915.1"/>
    </source>
</evidence>
<comment type="function">
    <text evidence="2">Antitoxin component of a type II toxin-antitoxin (TA) system.</text>
</comment>
<dbReference type="InterPro" id="IPR036165">
    <property type="entry name" value="YefM-like_sf"/>
</dbReference>
<dbReference type="EMBL" id="JACBZS010000001">
    <property type="protein sequence ID" value="NYI71915.1"/>
    <property type="molecule type" value="Genomic_DNA"/>
</dbReference>
<dbReference type="GO" id="GO:0097351">
    <property type="term" value="F:toxin sequestering activity"/>
    <property type="evidence" value="ECO:0007669"/>
    <property type="project" value="TreeGrafter"/>
</dbReference>
<feature type="region of interest" description="Disordered" evidence="3">
    <location>
        <begin position="47"/>
        <end position="84"/>
    </location>
</feature>
<comment type="caution">
    <text evidence="4">The sequence shown here is derived from an EMBL/GenBank/DDBJ whole genome shotgun (WGS) entry which is preliminary data.</text>
</comment>
<organism evidence="4 5">
    <name type="scientific">Naumannella cuiyingiana</name>
    <dbReference type="NCBI Taxonomy" id="1347891"/>
    <lineage>
        <taxon>Bacteria</taxon>
        <taxon>Bacillati</taxon>
        <taxon>Actinomycetota</taxon>
        <taxon>Actinomycetes</taxon>
        <taxon>Propionibacteriales</taxon>
        <taxon>Propionibacteriaceae</taxon>
        <taxon>Naumannella</taxon>
    </lineage>
</organism>
<dbReference type="InterPro" id="IPR006442">
    <property type="entry name" value="Antitoxin_Phd/YefM"/>
</dbReference>
<dbReference type="PANTHER" id="PTHR35377">
    <property type="entry name" value="ANTITOXIN VAPB49-RELATED-RELATED"/>
    <property type="match status" value="1"/>
</dbReference>
<accession>A0A7Z0ILS2</accession>
<sequence>MATTVSHRDLRNHSGEVLHAVEAGETYTVTSRGKPVARLVPITEATPDLPLHRPASTRGGFSRLTRHSIATPSAETIDDLRGER</sequence>
<reference evidence="4 5" key="1">
    <citation type="submission" date="2020-07" db="EMBL/GenBank/DDBJ databases">
        <title>Sequencing the genomes of 1000 actinobacteria strains.</title>
        <authorList>
            <person name="Klenk H.-P."/>
        </authorList>
    </citation>
    <scope>NUCLEOTIDE SEQUENCE [LARGE SCALE GENOMIC DNA]</scope>
    <source>
        <strain evidence="4 5">DSM 103164</strain>
    </source>
</reference>
<evidence type="ECO:0000313" key="5">
    <source>
        <dbReference type="Proteomes" id="UP000527616"/>
    </source>
</evidence>
<proteinExistence type="inferred from homology"/>
<dbReference type="InterPro" id="IPR051416">
    <property type="entry name" value="phD-YefM_TA_antitoxins"/>
</dbReference>
<comment type="similarity">
    <text evidence="1 2">Belongs to the phD/YefM antitoxin family.</text>
</comment>
<dbReference type="NCBIfam" id="TIGR01552">
    <property type="entry name" value="phd_fam"/>
    <property type="match status" value="1"/>
</dbReference>
<dbReference type="Gene3D" id="3.40.1620.10">
    <property type="entry name" value="YefM-like domain"/>
    <property type="match status" value="1"/>
</dbReference>
<protein>
    <recommendedName>
        <fullName evidence="2">Antitoxin</fullName>
    </recommendedName>
</protein>
<evidence type="ECO:0000256" key="1">
    <source>
        <dbReference type="ARBA" id="ARBA00009981"/>
    </source>
</evidence>
<dbReference type="PANTHER" id="PTHR35377:SF5">
    <property type="entry name" value="ANTITOXIN VAPB46"/>
    <property type="match status" value="1"/>
</dbReference>
<dbReference type="Proteomes" id="UP000527616">
    <property type="component" value="Unassembled WGS sequence"/>
</dbReference>
<dbReference type="RefSeq" id="WP_179445680.1">
    <property type="nucleotide sequence ID" value="NZ_JACBZS010000001.1"/>
</dbReference>
<keyword evidence="5" id="KW-1185">Reference proteome</keyword>
<gene>
    <name evidence="4" type="ORF">GGQ54_002475</name>
</gene>
<dbReference type="SUPFAM" id="SSF143120">
    <property type="entry name" value="YefM-like"/>
    <property type="match status" value="1"/>
</dbReference>
<dbReference type="Pfam" id="PF02604">
    <property type="entry name" value="PhdYeFM_antitox"/>
    <property type="match status" value="1"/>
</dbReference>